<evidence type="ECO:0000313" key="8">
    <source>
        <dbReference type="Proteomes" id="UP000558488"/>
    </source>
</evidence>
<feature type="transmembrane region" description="Helical" evidence="6">
    <location>
        <begin position="182"/>
        <end position="205"/>
    </location>
</feature>
<evidence type="ECO:0000256" key="3">
    <source>
        <dbReference type="ARBA" id="ARBA00022692"/>
    </source>
</evidence>
<feature type="transmembrane region" description="Helical" evidence="6">
    <location>
        <begin position="139"/>
        <end position="162"/>
    </location>
</feature>
<accession>A0A7J7X164</accession>
<dbReference type="PANTHER" id="PTHR23320:SF155">
    <property type="entry name" value="MEMBRANE-SPANNING 4-DOMAINS SUBFAMILY A MEMBER 8"/>
    <property type="match status" value="1"/>
</dbReference>
<evidence type="ECO:0000313" key="7">
    <source>
        <dbReference type="EMBL" id="KAF6343206.1"/>
    </source>
</evidence>
<dbReference type="AlphaFoldDB" id="A0A7J7X164"/>
<feature type="transmembrane region" description="Helical" evidence="6">
    <location>
        <begin position="71"/>
        <end position="95"/>
    </location>
</feature>
<keyword evidence="5 6" id="KW-0472">Membrane</keyword>
<comment type="similarity">
    <text evidence="2">Belongs to the MS4A family.</text>
</comment>
<dbReference type="InterPro" id="IPR030417">
    <property type="entry name" value="MS4A"/>
</dbReference>
<evidence type="ECO:0000256" key="1">
    <source>
        <dbReference type="ARBA" id="ARBA00004141"/>
    </source>
</evidence>
<dbReference type="GO" id="GO:0005886">
    <property type="term" value="C:plasma membrane"/>
    <property type="evidence" value="ECO:0007669"/>
    <property type="project" value="TreeGrafter"/>
</dbReference>
<evidence type="ECO:0000256" key="2">
    <source>
        <dbReference type="ARBA" id="ARBA00009565"/>
    </source>
</evidence>
<sequence>MNSMTSADPRANTVFVAAPHNRHPVIPGNMSQVPQYPLNQPQVHIISGNPPGLEPPVYTQFDQRSFKEGKVLGALQILIGLIHIGLGGILGTLIAGRYTSISFIGGYPFWGGIWFIIAGSLTVASDNEPRNSCLLNGSLGLNIISAISSLVGIMLFIAELIVNPLDYYYPIYISWGLVPGRGTTAVLLIFSLLEFSIACTAAHFGCQLLRQAQNRGPVVFQTAYANPGLVNSPPYHVNVVQASR</sequence>
<protein>
    <recommendedName>
        <fullName evidence="9">Membrane spanning 4-domains A8</fullName>
    </recommendedName>
</protein>
<keyword evidence="3 6" id="KW-0812">Transmembrane</keyword>
<comment type="subcellular location">
    <subcellularLocation>
        <location evidence="1">Membrane</location>
        <topology evidence="1">Multi-pass membrane protein</topology>
    </subcellularLocation>
</comment>
<evidence type="ECO:0000256" key="6">
    <source>
        <dbReference type="SAM" id="Phobius"/>
    </source>
</evidence>
<keyword evidence="4 6" id="KW-1133">Transmembrane helix</keyword>
<gene>
    <name evidence="7" type="ORF">mPipKuh1_011832</name>
</gene>
<dbReference type="Proteomes" id="UP000558488">
    <property type="component" value="Unassembled WGS sequence"/>
</dbReference>
<feature type="transmembrane region" description="Helical" evidence="6">
    <location>
        <begin position="107"/>
        <end position="127"/>
    </location>
</feature>
<reference evidence="7 8" key="1">
    <citation type="journal article" date="2020" name="Nature">
        <title>Six reference-quality genomes reveal evolution of bat adaptations.</title>
        <authorList>
            <person name="Jebb D."/>
            <person name="Huang Z."/>
            <person name="Pippel M."/>
            <person name="Hughes G.M."/>
            <person name="Lavrichenko K."/>
            <person name="Devanna P."/>
            <person name="Winkler S."/>
            <person name="Jermiin L.S."/>
            <person name="Skirmuntt E.C."/>
            <person name="Katzourakis A."/>
            <person name="Burkitt-Gray L."/>
            <person name="Ray D.A."/>
            <person name="Sullivan K.A.M."/>
            <person name="Roscito J.G."/>
            <person name="Kirilenko B.M."/>
            <person name="Davalos L.M."/>
            <person name="Corthals A.P."/>
            <person name="Power M.L."/>
            <person name="Jones G."/>
            <person name="Ransome R.D."/>
            <person name="Dechmann D.K.N."/>
            <person name="Locatelli A.G."/>
            <person name="Puechmaille S.J."/>
            <person name="Fedrigo O."/>
            <person name="Jarvis E.D."/>
            <person name="Hiller M."/>
            <person name="Vernes S.C."/>
            <person name="Myers E.W."/>
            <person name="Teeling E.C."/>
        </authorList>
    </citation>
    <scope>NUCLEOTIDE SEQUENCE [LARGE SCALE GENOMIC DNA]</scope>
    <source>
        <strain evidence="7">MPipKuh1</strain>
        <tissue evidence="7">Flight muscle</tissue>
    </source>
</reference>
<keyword evidence="8" id="KW-1185">Reference proteome</keyword>
<name>A0A7J7X164_PIPKU</name>
<dbReference type="EMBL" id="JACAGB010000009">
    <property type="protein sequence ID" value="KAF6343206.1"/>
    <property type="molecule type" value="Genomic_DNA"/>
</dbReference>
<evidence type="ECO:0008006" key="9">
    <source>
        <dbReference type="Google" id="ProtNLM"/>
    </source>
</evidence>
<evidence type="ECO:0000256" key="5">
    <source>
        <dbReference type="ARBA" id="ARBA00023136"/>
    </source>
</evidence>
<proteinExistence type="inferred from homology"/>
<evidence type="ECO:0000256" key="4">
    <source>
        <dbReference type="ARBA" id="ARBA00022989"/>
    </source>
</evidence>
<comment type="caution">
    <text evidence="7">The sequence shown here is derived from an EMBL/GenBank/DDBJ whole genome shotgun (WGS) entry which is preliminary data.</text>
</comment>
<organism evidence="7 8">
    <name type="scientific">Pipistrellus kuhlii</name>
    <name type="common">Kuhl's pipistrelle</name>
    <dbReference type="NCBI Taxonomy" id="59472"/>
    <lineage>
        <taxon>Eukaryota</taxon>
        <taxon>Metazoa</taxon>
        <taxon>Chordata</taxon>
        <taxon>Craniata</taxon>
        <taxon>Vertebrata</taxon>
        <taxon>Euteleostomi</taxon>
        <taxon>Mammalia</taxon>
        <taxon>Eutheria</taxon>
        <taxon>Laurasiatheria</taxon>
        <taxon>Chiroptera</taxon>
        <taxon>Yangochiroptera</taxon>
        <taxon>Vespertilionidae</taxon>
        <taxon>Pipistrellus</taxon>
    </lineage>
</organism>
<dbReference type="InterPro" id="IPR007237">
    <property type="entry name" value="CD20-like"/>
</dbReference>
<dbReference type="GO" id="GO:0007166">
    <property type="term" value="P:cell surface receptor signaling pathway"/>
    <property type="evidence" value="ECO:0007669"/>
    <property type="project" value="TreeGrafter"/>
</dbReference>
<dbReference type="Pfam" id="PF04103">
    <property type="entry name" value="CD20"/>
    <property type="match status" value="1"/>
</dbReference>
<dbReference type="PANTHER" id="PTHR23320">
    <property type="entry name" value="MEMBRANE-SPANNING 4-DOMAINS SUBFAMILY A MS4A -RELATED"/>
    <property type="match status" value="1"/>
</dbReference>